<keyword evidence="3" id="KW-1185">Reference proteome</keyword>
<comment type="caution">
    <text evidence="2">The sequence shown here is derived from an EMBL/GenBank/DDBJ whole genome shotgun (WGS) entry which is preliminary data.</text>
</comment>
<proteinExistence type="predicted"/>
<reference evidence="2 3" key="1">
    <citation type="submission" date="2019-10" db="EMBL/GenBank/DDBJ databases">
        <title>Taxonomy of Antarctic Massilia spp.: description of Massilia rubra sp. nov., Massilia aquatica sp. nov., Massilia mucilaginosa sp. nov., Massilia frigida sp. nov. isolated from streams, lakes and regoliths.</title>
        <authorList>
            <person name="Holochova P."/>
            <person name="Sedlacek I."/>
            <person name="Kralova S."/>
            <person name="Maslanova I."/>
            <person name="Busse H.-J."/>
            <person name="Stankova E."/>
            <person name="Vrbovska V."/>
            <person name="Kovarovic V."/>
            <person name="Bartak M."/>
            <person name="Svec P."/>
            <person name="Pantucek R."/>
        </authorList>
    </citation>
    <scope>NUCLEOTIDE SEQUENCE [LARGE SCALE GENOMIC DNA]</scope>
    <source>
        <strain evidence="2 3">CCM 8695</strain>
    </source>
</reference>
<dbReference type="InterPro" id="IPR016181">
    <property type="entry name" value="Acyl_CoA_acyltransferase"/>
</dbReference>
<dbReference type="EMBL" id="WHJG01000003">
    <property type="protein sequence ID" value="NHZ78648.1"/>
    <property type="molecule type" value="Genomic_DNA"/>
</dbReference>
<dbReference type="Proteomes" id="UP000621455">
    <property type="component" value="Unassembled WGS sequence"/>
</dbReference>
<evidence type="ECO:0000259" key="1">
    <source>
        <dbReference type="PROSITE" id="PS51186"/>
    </source>
</evidence>
<accession>A0ABX0N044</accession>
<sequence length="228" mass="24411">MKHSAAGEAQFAGVVDSGVVHVQTCLAAGGHQYCCRARRGARPKRREAGLSATAGKARSVLSMVALISTARLVLEPFDSICARALRARLEGDDEREAWVHLCQALAERPDMTSAWIVYRDGRALGAVAVMLVADTIGEIGFLVLRSERGQGYGREAVGAVVRHAFTHMGLHRLAGATPAADPAAAAVLERCGFQREGLMRGSYVDGGAHRDCWLHARLATDQELVLVQ</sequence>
<dbReference type="InterPro" id="IPR000182">
    <property type="entry name" value="GNAT_dom"/>
</dbReference>
<dbReference type="SUPFAM" id="SSF55729">
    <property type="entry name" value="Acyl-CoA N-acyltransferases (Nat)"/>
    <property type="match status" value="1"/>
</dbReference>
<gene>
    <name evidence="2" type="ORF">F2P44_05025</name>
</gene>
<name>A0ABX0N044_9BURK</name>
<evidence type="ECO:0000313" key="3">
    <source>
        <dbReference type="Proteomes" id="UP000621455"/>
    </source>
</evidence>
<evidence type="ECO:0000313" key="2">
    <source>
        <dbReference type="EMBL" id="NHZ78648.1"/>
    </source>
</evidence>
<dbReference type="Pfam" id="PF13302">
    <property type="entry name" value="Acetyltransf_3"/>
    <property type="match status" value="1"/>
</dbReference>
<dbReference type="RefSeq" id="WP_167085587.1">
    <property type="nucleotide sequence ID" value="NZ_WHJG01000003.1"/>
</dbReference>
<dbReference type="PROSITE" id="PS51186">
    <property type="entry name" value="GNAT"/>
    <property type="match status" value="1"/>
</dbReference>
<organism evidence="2 3">
    <name type="scientific">Massilia frigida</name>
    <dbReference type="NCBI Taxonomy" id="2609281"/>
    <lineage>
        <taxon>Bacteria</taxon>
        <taxon>Pseudomonadati</taxon>
        <taxon>Pseudomonadota</taxon>
        <taxon>Betaproteobacteria</taxon>
        <taxon>Burkholderiales</taxon>
        <taxon>Oxalobacteraceae</taxon>
        <taxon>Telluria group</taxon>
        <taxon>Massilia</taxon>
    </lineage>
</organism>
<dbReference type="Gene3D" id="3.40.630.30">
    <property type="match status" value="1"/>
</dbReference>
<dbReference type="PANTHER" id="PTHR43441">
    <property type="entry name" value="RIBOSOMAL-PROTEIN-SERINE ACETYLTRANSFERASE"/>
    <property type="match status" value="1"/>
</dbReference>
<dbReference type="InterPro" id="IPR051908">
    <property type="entry name" value="Ribosomal_N-acetyltransferase"/>
</dbReference>
<dbReference type="PANTHER" id="PTHR43441:SF10">
    <property type="entry name" value="ACETYLTRANSFERASE"/>
    <property type="match status" value="1"/>
</dbReference>
<feature type="domain" description="N-acetyltransferase" evidence="1">
    <location>
        <begin position="72"/>
        <end position="219"/>
    </location>
</feature>
<protein>
    <submittedName>
        <fullName evidence="2">GNAT family N-acetyltransferase</fullName>
    </submittedName>
</protein>